<keyword evidence="6" id="KW-1185">Reference proteome</keyword>
<dbReference type="Pfam" id="PF00534">
    <property type="entry name" value="Glycos_transf_1"/>
    <property type="match status" value="1"/>
</dbReference>
<dbReference type="EMBL" id="AP018664">
    <property type="protein sequence ID" value="BBD98306.1"/>
    <property type="molecule type" value="Genomic_DNA"/>
</dbReference>
<dbReference type="SUPFAM" id="SSF53756">
    <property type="entry name" value="UDP-Glycosyltransferase/glycogen phosphorylase"/>
    <property type="match status" value="1"/>
</dbReference>
<feature type="domain" description="Glycosyltransferase subfamily 4-like N-terminal" evidence="4">
    <location>
        <begin position="24"/>
        <end position="170"/>
    </location>
</feature>
<evidence type="ECO:0000256" key="1">
    <source>
        <dbReference type="ARBA" id="ARBA00022676"/>
    </source>
</evidence>
<protein>
    <submittedName>
        <fullName evidence="5">Glycosyltransferase</fullName>
    </submittedName>
</protein>
<sequence>MFQYGGPEGSRPFVAIYLYQPGDGGLDRVAILLANHLLRRRIPVELWMTRLEGPAAHLIDPDVPVRQVKAPRMARRLSMIAQYPRLAAMVRRHRPDILYSAGNQSNMLVALACRGTPTKAVARISNPIVHAGKHRLPTLARLSRFRAISRISDLTIVMGAHDRDLLEATGPVRLLPRPTVTPAMARIGASRKGRCPDAPWRLLMVGRLAKQKDHATGLAALARLRHIDWRLTIAGQGPLEASLRDRSESLGIADRVTFAGYVGDPDALAALMGESDILLQPSCWEGLGATLIEALSCGTQVVSTDCTPNIRPIMAAAAQHPVVPVGDAAAFARAVERTMAHPVAPERLTAAVRDHGVERALDHYLHAFRTLVGIQANATPIASPVLIR</sequence>
<evidence type="ECO:0000256" key="2">
    <source>
        <dbReference type="ARBA" id="ARBA00022679"/>
    </source>
</evidence>
<dbReference type="Proteomes" id="UP000279959">
    <property type="component" value="Chromosome"/>
</dbReference>
<dbReference type="AlphaFoldDB" id="A0A494W4Q0"/>
<keyword evidence="1" id="KW-0328">Glycosyltransferase</keyword>
<evidence type="ECO:0000313" key="6">
    <source>
        <dbReference type="Proteomes" id="UP000279959"/>
    </source>
</evidence>
<dbReference type="GO" id="GO:0016757">
    <property type="term" value="F:glycosyltransferase activity"/>
    <property type="evidence" value="ECO:0007669"/>
    <property type="project" value="UniProtKB-KW"/>
</dbReference>
<dbReference type="InterPro" id="IPR028098">
    <property type="entry name" value="Glyco_trans_4-like_N"/>
</dbReference>
<evidence type="ECO:0000259" key="3">
    <source>
        <dbReference type="Pfam" id="PF00534"/>
    </source>
</evidence>
<reference evidence="5 6" key="1">
    <citation type="submission" date="2018-05" db="EMBL/GenBank/DDBJ databases">
        <title>Complete Genome Sequence of the Nonylphenol-Degrading Bacterium Sphingobium amiense DSM 16289T.</title>
        <authorList>
            <person name="Ootsuka M."/>
            <person name="Nishizawa T."/>
            <person name="Ohta H."/>
        </authorList>
    </citation>
    <scope>NUCLEOTIDE SEQUENCE [LARGE SCALE GENOMIC DNA]</scope>
    <source>
        <strain evidence="5 6">DSM 16289</strain>
    </source>
</reference>
<name>A0A494W4Q0_9SPHN</name>
<keyword evidence="2 5" id="KW-0808">Transferase</keyword>
<dbReference type="Pfam" id="PF13439">
    <property type="entry name" value="Glyco_transf_4"/>
    <property type="match status" value="1"/>
</dbReference>
<organism evidence="5 6">
    <name type="scientific">Sphingobium amiense</name>
    <dbReference type="NCBI Taxonomy" id="135719"/>
    <lineage>
        <taxon>Bacteria</taxon>
        <taxon>Pseudomonadati</taxon>
        <taxon>Pseudomonadota</taxon>
        <taxon>Alphaproteobacteria</taxon>
        <taxon>Sphingomonadales</taxon>
        <taxon>Sphingomonadaceae</taxon>
        <taxon>Sphingobium</taxon>
    </lineage>
</organism>
<dbReference type="Gene3D" id="3.40.50.2000">
    <property type="entry name" value="Glycogen Phosphorylase B"/>
    <property type="match status" value="2"/>
</dbReference>
<dbReference type="PANTHER" id="PTHR12526">
    <property type="entry name" value="GLYCOSYLTRANSFERASE"/>
    <property type="match status" value="1"/>
</dbReference>
<dbReference type="KEGG" id="sami:SAMIE_1018070"/>
<proteinExistence type="predicted"/>
<evidence type="ECO:0000313" key="5">
    <source>
        <dbReference type="EMBL" id="BBD98306.1"/>
    </source>
</evidence>
<dbReference type="PANTHER" id="PTHR12526:SF510">
    <property type="entry name" value="D-INOSITOL 3-PHOSPHATE GLYCOSYLTRANSFERASE"/>
    <property type="match status" value="1"/>
</dbReference>
<gene>
    <name evidence="5" type="ORF">SAMIE_1018070</name>
</gene>
<accession>A0A494W4Q0</accession>
<dbReference type="InterPro" id="IPR001296">
    <property type="entry name" value="Glyco_trans_1"/>
</dbReference>
<dbReference type="RefSeq" id="WP_066701392.1">
    <property type="nucleotide sequence ID" value="NZ_AP018664.1"/>
</dbReference>
<evidence type="ECO:0000259" key="4">
    <source>
        <dbReference type="Pfam" id="PF13439"/>
    </source>
</evidence>
<dbReference type="CDD" id="cd03811">
    <property type="entry name" value="GT4_GT28_WabH-like"/>
    <property type="match status" value="1"/>
</dbReference>
<feature type="domain" description="Glycosyl transferase family 1" evidence="3">
    <location>
        <begin position="194"/>
        <end position="352"/>
    </location>
</feature>